<keyword evidence="6 7" id="KW-0819">tRNA processing</keyword>
<proteinExistence type="inferred from homology"/>
<feature type="binding site" evidence="7">
    <location>
        <position position="72"/>
    </location>
    <ligand>
        <name>S-adenosyl-L-methionine</name>
        <dbReference type="ChEBI" id="CHEBI:59789"/>
    </ligand>
</feature>
<comment type="similarity">
    <text evidence="7">Belongs to the class I-like SAM-binding methyltransferase superfamily. TrmB family.</text>
</comment>
<evidence type="ECO:0000256" key="4">
    <source>
        <dbReference type="ARBA" id="ARBA00022679"/>
    </source>
</evidence>
<dbReference type="Pfam" id="PF02390">
    <property type="entry name" value="Methyltransf_4"/>
    <property type="match status" value="1"/>
</dbReference>
<dbReference type="PROSITE" id="PS51625">
    <property type="entry name" value="SAM_MT_TRMB"/>
    <property type="match status" value="1"/>
</dbReference>
<feature type="binding site" evidence="7">
    <location>
        <position position="150"/>
    </location>
    <ligand>
        <name>substrate</name>
    </ligand>
</feature>
<comment type="pathway">
    <text evidence="7">tRNA modification; N(7)-methylguanine-tRNA biosynthesis.</text>
</comment>
<evidence type="ECO:0000256" key="1">
    <source>
        <dbReference type="ARBA" id="ARBA00000142"/>
    </source>
</evidence>
<keyword evidence="4 7" id="KW-0808">Transferase</keyword>
<evidence type="ECO:0000313" key="9">
    <source>
        <dbReference type="Proteomes" id="UP000555728"/>
    </source>
</evidence>
<evidence type="ECO:0000313" key="8">
    <source>
        <dbReference type="EMBL" id="MBB4284664.1"/>
    </source>
</evidence>
<dbReference type="InterPro" id="IPR055361">
    <property type="entry name" value="tRNA_methyltr_TrmB_bact"/>
</dbReference>
<dbReference type="UniPathway" id="UPA00989"/>
<dbReference type="GO" id="GO:0008176">
    <property type="term" value="F:tRNA (guanine(46)-N7)-methyltransferase activity"/>
    <property type="evidence" value="ECO:0007669"/>
    <property type="project" value="UniProtKB-UniRule"/>
</dbReference>
<comment type="function">
    <text evidence="2 7">Catalyzes the formation of N(7)-methylguanine at position 46 (m7G46) in tRNA.</text>
</comment>
<sequence>MVSDPEHTSPPDGVRTEDVRFYGRRKGKPLRAGRQAAMDRVLPALAIPAPAEGESLDPRTLFPRPPRAVWLEIGFGGGEHLAAQAAAHPDVGFVGGEVFEYGVAKLVAAVDDAGLTNVRIWPDDMRPLLAHLPDACLERIFVLFPDPWPKSRHAKRRLIAPRRLDLFARLLTDGGLLRVASDDPGYVRWTLRHATAHPAFEWTARRPADWRAPPADHVQTRYEAKALAAGRPPAYLDFRRRPRSA</sequence>
<protein>
    <recommendedName>
        <fullName evidence="7">tRNA (guanine-N(7)-)-methyltransferase</fullName>
        <ecNumber evidence="7">2.1.1.33</ecNumber>
    </recommendedName>
    <alternativeName>
        <fullName evidence="7">tRNA (guanine(46)-N(7))-methyltransferase</fullName>
    </alternativeName>
    <alternativeName>
        <fullName evidence="7">tRNA(m7G46)-methyltransferase</fullName>
    </alternativeName>
</protein>
<evidence type="ECO:0000256" key="3">
    <source>
        <dbReference type="ARBA" id="ARBA00022603"/>
    </source>
</evidence>
<feature type="binding site" evidence="7">
    <location>
        <position position="182"/>
    </location>
    <ligand>
        <name>substrate</name>
    </ligand>
</feature>
<reference evidence="8 9" key="1">
    <citation type="submission" date="2020-08" db="EMBL/GenBank/DDBJ databases">
        <title>Genome sequencing of Purple Non-Sulfur Bacteria from various extreme environments.</title>
        <authorList>
            <person name="Mayer M."/>
        </authorList>
    </citation>
    <scope>NUCLEOTIDE SEQUENCE [LARGE SCALE GENOMIC DNA]</scope>
    <source>
        <strain evidence="8 9">JA135</strain>
    </source>
</reference>
<dbReference type="RefSeq" id="WP_184431139.1">
    <property type="nucleotide sequence ID" value="NZ_JACIGI010000002.1"/>
</dbReference>
<dbReference type="AlphaFoldDB" id="A0A7W6RY09"/>
<evidence type="ECO:0000256" key="5">
    <source>
        <dbReference type="ARBA" id="ARBA00022691"/>
    </source>
</evidence>
<dbReference type="Proteomes" id="UP000555728">
    <property type="component" value="Unassembled WGS sequence"/>
</dbReference>
<feature type="binding site" evidence="7">
    <location>
        <position position="97"/>
    </location>
    <ligand>
        <name>S-adenosyl-L-methionine</name>
        <dbReference type="ChEBI" id="CHEBI:59789"/>
    </ligand>
</feature>
<name>A0A7W6RY09_9PROT</name>
<organism evidence="8 9">
    <name type="scientific">Roseospira goensis</name>
    <dbReference type="NCBI Taxonomy" id="391922"/>
    <lineage>
        <taxon>Bacteria</taxon>
        <taxon>Pseudomonadati</taxon>
        <taxon>Pseudomonadota</taxon>
        <taxon>Alphaproteobacteria</taxon>
        <taxon>Rhodospirillales</taxon>
        <taxon>Rhodospirillaceae</taxon>
        <taxon>Roseospira</taxon>
    </lineage>
</organism>
<dbReference type="SUPFAM" id="SSF53335">
    <property type="entry name" value="S-adenosyl-L-methionine-dependent methyltransferases"/>
    <property type="match status" value="1"/>
</dbReference>
<keyword evidence="9" id="KW-1185">Reference proteome</keyword>
<keyword evidence="5 7" id="KW-0949">S-adenosyl-L-methionine</keyword>
<dbReference type="EC" id="2.1.1.33" evidence="7"/>
<evidence type="ECO:0000256" key="7">
    <source>
        <dbReference type="HAMAP-Rule" id="MF_01057"/>
    </source>
</evidence>
<dbReference type="NCBIfam" id="TIGR00091">
    <property type="entry name" value="tRNA (guanosine(46)-N7)-methyltransferase TrmB"/>
    <property type="match status" value="1"/>
</dbReference>
<keyword evidence="3 7" id="KW-0489">Methyltransferase</keyword>
<dbReference type="PANTHER" id="PTHR23417:SF14">
    <property type="entry name" value="PENTACOTRIPEPTIDE-REPEAT REGION OF PRORP DOMAIN-CONTAINING PROTEIN"/>
    <property type="match status" value="1"/>
</dbReference>
<gene>
    <name evidence="7" type="primary">trmB</name>
    <name evidence="8" type="ORF">GGD88_000371</name>
</gene>
<dbReference type="EMBL" id="JACIGI010000002">
    <property type="protein sequence ID" value="MBB4284664.1"/>
    <property type="molecule type" value="Genomic_DNA"/>
</dbReference>
<accession>A0A7W6RY09</accession>
<evidence type="ECO:0000256" key="6">
    <source>
        <dbReference type="ARBA" id="ARBA00022694"/>
    </source>
</evidence>
<dbReference type="InterPro" id="IPR003358">
    <property type="entry name" value="tRNA_(Gua-N-7)_MeTrfase_Trmb"/>
</dbReference>
<feature type="binding site" evidence="7">
    <location>
        <position position="124"/>
    </location>
    <ligand>
        <name>S-adenosyl-L-methionine</name>
        <dbReference type="ChEBI" id="CHEBI:59789"/>
    </ligand>
</feature>
<dbReference type="HAMAP" id="MF_01057">
    <property type="entry name" value="tRNA_methyltr_TrmB"/>
    <property type="match status" value="1"/>
</dbReference>
<dbReference type="InterPro" id="IPR029063">
    <property type="entry name" value="SAM-dependent_MTases_sf"/>
</dbReference>
<dbReference type="Gene3D" id="3.40.50.150">
    <property type="entry name" value="Vaccinia Virus protein VP39"/>
    <property type="match status" value="1"/>
</dbReference>
<dbReference type="PANTHER" id="PTHR23417">
    <property type="entry name" value="3-DEOXY-D-MANNO-OCTULOSONIC-ACID TRANSFERASE/TRNA GUANINE-N 7 - -METHYLTRANSFERASE"/>
    <property type="match status" value="1"/>
</dbReference>
<dbReference type="GO" id="GO:0043527">
    <property type="term" value="C:tRNA methyltransferase complex"/>
    <property type="evidence" value="ECO:0007669"/>
    <property type="project" value="TreeGrafter"/>
</dbReference>
<comment type="caution">
    <text evidence="8">The sequence shown here is derived from an EMBL/GenBank/DDBJ whole genome shotgun (WGS) entry which is preliminary data.</text>
</comment>
<feature type="binding site" evidence="7">
    <location>
        <position position="146"/>
    </location>
    <ligand>
        <name>S-adenosyl-L-methionine</name>
        <dbReference type="ChEBI" id="CHEBI:59789"/>
    </ligand>
</feature>
<comment type="caution">
    <text evidence="7">Lacks conserved residue(s) required for the propagation of feature annotation.</text>
</comment>
<evidence type="ECO:0000256" key="2">
    <source>
        <dbReference type="ARBA" id="ARBA00003015"/>
    </source>
</evidence>
<comment type="catalytic activity">
    <reaction evidence="1 7">
        <text>guanosine(46) in tRNA + S-adenosyl-L-methionine = N(7)-methylguanosine(46) in tRNA + S-adenosyl-L-homocysteine</text>
        <dbReference type="Rhea" id="RHEA:42708"/>
        <dbReference type="Rhea" id="RHEA-COMP:10188"/>
        <dbReference type="Rhea" id="RHEA-COMP:10189"/>
        <dbReference type="ChEBI" id="CHEBI:57856"/>
        <dbReference type="ChEBI" id="CHEBI:59789"/>
        <dbReference type="ChEBI" id="CHEBI:74269"/>
        <dbReference type="ChEBI" id="CHEBI:74480"/>
        <dbReference type="EC" id="2.1.1.33"/>
    </reaction>
</comment>
<feature type="binding site" evidence="7">
    <location>
        <begin position="220"/>
        <end position="223"/>
    </location>
    <ligand>
        <name>substrate</name>
    </ligand>
</feature>